<evidence type="ECO:0000256" key="1">
    <source>
        <dbReference type="ARBA" id="ARBA00022839"/>
    </source>
</evidence>
<dbReference type="Gene3D" id="3.30.420.10">
    <property type="entry name" value="Ribonuclease H-like superfamily/Ribonuclease H"/>
    <property type="match status" value="1"/>
</dbReference>
<dbReference type="InterPro" id="IPR036420">
    <property type="entry name" value="BRCT_dom_sf"/>
</dbReference>
<dbReference type="Gene3D" id="3.40.50.10190">
    <property type="entry name" value="BRCT domain"/>
    <property type="match status" value="1"/>
</dbReference>
<proteinExistence type="predicted"/>
<evidence type="ECO:0000259" key="3">
    <source>
        <dbReference type="PROSITE" id="PS50172"/>
    </source>
</evidence>
<feature type="region of interest" description="Disordered" evidence="2">
    <location>
        <begin position="218"/>
        <end position="237"/>
    </location>
</feature>
<dbReference type="EMBL" id="PVZC01000010">
    <property type="protein sequence ID" value="PRX92406.1"/>
    <property type="molecule type" value="Genomic_DNA"/>
</dbReference>
<dbReference type="InterPro" id="IPR001357">
    <property type="entry name" value="BRCT_dom"/>
</dbReference>
<dbReference type="CDD" id="cd17748">
    <property type="entry name" value="BRCT_DNA_ligase_like"/>
    <property type="match status" value="1"/>
</dbReference>
<dbReference type="PROSITE" id="PS50172">
    <property type="entry name" value="BRCT"/>
    <property type="match status" value="1"/>
</dbReference>
<accession>A0A2T0PUJ9</accession>
<evidence type="ECO:0000313" key="5">
    <source>
        <dbReference type="Proteomes" id="UP000237846"/>
    </source>
</evidence>
<dbReference type="InterPro" id="IPR013520">
    <property type="entry name" value="Ribonucl_H"/>
</dbReference>
<keyword evidence="1" id="KW-0540">Nuclease</keyword>
<sequence>MSCRPRGNADAVPPGGDRVEQQSNSQLHDGRCRSLSGAWVAIDFETANHDRGSVCSVGAVRVEDGRLVDRFTSLVRPPRGVGFFSPYNIAVHGITADDVAGAPEWPEVFERLLAFNRGAPLVAHNAVFDIGVLRTACGHTGLGWPDVDYACTLAVARRTWSVLPNHKLPTVCAHIGHQLRRHHSADADAEAAAHIMLAALRTHGATSLTGLGPMSRLAAGRGGAPSRPAAAPGGAGRAARYDQWQAEARAPLPEPVADADPAGPLYGRTVCVTGDLASMPKPEAWQRIAEAGGRPAKNVTKKTDILVIGRAELGGPTGKQRQAEAYREKGQAIELIGEAEFLAYLGLATEARPRA</sequence>
<dbReference type="PANTHER" id="PTHR30231">
    <property type="entry name" value="DNA POLYMERASE III SUBUNIT EPSILON"/>
    <property type="match status" value="1"/>
</dbReference>
<keyword evidence="1" id="KW-0378">Hydrolase</keyword>
<dbReference type="FunFam" id="3.30.420.10:FF:000045">
    <property type="entry name" value="3'-5' exonuclease DinG"/>
    <property type="match status" value="1"/>
</dbReference>
<dbReference type="SMART" id="SM00479">
    <property type="entry name" value="EXOIII"/>
    <property type="match status" value="1"/>
</dbReference>
<dbReference type="CDD" id="cd06130">
    <property type="entry name" value="DNA_pol_III_epsilon_like"/>
    <property type="match status" value="1"/>
</dbReference>
<dbReference type="Pfam" id="PF00929">
    <property type="entry name" value="RNase_T"/>
    <property type="match status" value="1"/>
</dbReference>
<reference evidence="4 5" key="1">
    <citation type="submission" date="2018-03" db="EMBL/GenBank/DDBJ databases">
        <title>Genomic Encyclopedia of Archaeal and Bacterial Type Strains, Phase II (KMG-II): from individual species to whole genera.</title>
        <authorList>
            <person name="Goeker M."/>
        </authorList>
    </citation>
    <scope>NUCLEOTIDE SEQUENCE [LARGE SCALE GENOMIC DNA]</scope>
    <source>
        <strain evidence="4 5">DSM 45601</strain>
    </source>
</reference>
<dbReference type="AlphaFoldDB" id="A0A2T0PUJ9"/>
<dbReference type="InterPro" id="IPR012337">
    <property type="entry name" value="RNaseH-like_sf"/>
</dbReference>
<dbReference type="InterPro" id="IPR036397">
    <property type="entry name" value="RNaseH_sf"/>
</dbReference>
<keyword evidence="1" id="KW-0269">Exonuclease</keyword>
<dbReference type="GO" id="GO:0008408">
    <property type="term" value="F:3'-5' exonuclease activity"/>
    <property type="evidence" value="ECO:0007669"/>
    <property type="project" value="TreeGrafter"/>
</dbReference>
<dbReference type="GO" id="GO:0003676">
    <property type="term" value="F:nucleic acid binding"/>
    <property type="evidence" value="ECO:0007669"/>
    <property type="project" value="InterPro"/>
</dbReference>
<evidence type="ECO:0000313" key="4">
    <source>
        <dbReference type="EMBL" id="PRX92406.1"/>
    </source>
</evidence>
<comment type="caution">
    <text evidence="4">The sequence shown here is derived from an EMBL/GenBank/DDBJ whole genome shotgun (WGS) entry which is preliminary data.</text>
</comment>
<protein>
    <submittedName>
        <fullName evidence="4">DNA polymerase-3 subunit epsilon</fullName>
    </submittedName>
</protein>
<dbReference type="SUPFAM" id="SSF52113">
    <property type="entry name" value="BRCT domain"/>
    <property type="match status" value="1"/>
</dbReference>
<dbReference type="SUPFAM" id="SSF53098">
    <property type="entry name" value="Ribonuclease H-like"/>
    <property type="match status" value="1"/>
</dbReference>
<dbReference type="PANTHER" id="PTHR30231:SF42">
    <property type="entry name" value="EXONUCLEASE"/>
    <property type="match status" value="1"/>
</dbReference>
<feature type="domain" description="BRCT" evidence="3">
    <location>
        <begin position="260"/>
        <end position="336"/>
    </location>
</feature>
<keyword evidence="5" id="KW-1185">Reference proteome</keyword>
<dbReference type="GO" id="GO:0005829">
    <property type="term" value="C:cytosol"/>
    <property type="evidence" value="ECO:0007669"/>
    <property type="project" value="TreeGrafter"/>
</dbReference>
<evidence type="ECO:0000256" key="2">
    <source>
        <dbReference type="SAM" id="MobiDB-lite"/>
    </source>
</evidence>
<gene>
    <name evidence="4" type="ORF">CLV72_110166</name>
</gene>
<dbReference type="Proteomes" id="UP000237846">
    <property type="component" value="Unassembled WGS sequence"/>
</dbReference>
<organism evidence="4 5">
    <name type="scientific">Allonocardiopsis opalescens</name>
    <dbReference type="NCBI Taxonomy" id="1144618"/>
    <lineage>
        <taxon>Bacteria</taxon>
        <taxon>Bacillati</taxon>
        <taxon>Actinomycetota</taxon>
        <taxon>Actinomycetes</taxon>
        <taxon>Streptosporangiales</taxon>
        <taxon>Allonocardiopsis</taxon>
    </lineage>
</organism>
<feature type="region of interest" description="Disordered" evidence="2">
    <location>
        <begin position="1"/>
        <end position="29"/>
    </location>
</feature>
<name>A0A2T0PUJ9_9ACTN</name>